<dbReference type="InterPro" id="IPR026619">
    <property type="entry name" value="CEP95"/>
</dbReference>
<keyword evidence="1" id="KW-0175">Coiled coil</keyword>
<feature type="compositionally biased region" description="Basic and acidic residues" evidence="2">
    <location>
        <begin position="515"/>
        <end position="531"/>
    </location>
</feature>
<accession>A0A2T7PW47</accession>
<evidence type="ECO:0000256" key="1">
    <source>
        <dbReference type="SAM" id="Coils"/>
    </source>
</evidence>
<feature type="coiled-coil region" evidence="1">
    <location>
        <begin position="755"/>
        <end position="793"/>
    </location>
</feature>
<comment type="caution">
    <text evidence="4">The sequence shown here is derived from an EMBL/GenBank/DDBJ whole genome shotgun (WGS) entry which is preliminary data.</text>
</comment>
<feature type="compositionally biased region" description="Basic and acidic residues" evidence="2">
    <location>
        <begin position="490"/>
        <end position="499"/>
    </location>
</feature>
<evidence type="ECO:0000259" key="3">
    <source>
        <dbReference type="Pfam" id="PF19016"/>
    </source>
</evidence>
<feature type="domain" description="DUF5745" evidence="3">
    <location>
        <begin position="59"/>
        <end position="115"/>
    </location>
</feature>
<gene>
    <name evidence="4" type="ORF">C0Q70_00238</name>
</gene>
<name>A0A2T7PW47_POMCA</name>
<dbReference type="EMBL" id="PZQS01000001">
    <property type="protein sequence ID" value="PVD37641.1"/>
    <property type="molecule type" value="Genomic_DNA"/>
</dbReference>
<dbReference type="Pfam" id="PF19016">
    <property type="entry name" value="DUF5745"/>
    <property type="match status" value="1"/>
</dbReference>
<dbReference type="InterPro" id="IPR036872">
    <property type="entry name" value="CH_dom_sf"/>
</dbReference>
<dbReference type="GO" id="GO:0005813">
    <property type="term" value="C:centrosome"/>
    <property type="evidence" value="ECO:0007669"/>
    <property type="project" value="InterPro"/>
</dbReference>
<protein>
    <recommendedName>
        <fullName evidence="3">DUF5745 domain-containing protein</fullName>
    </recommendedName>
</protein>
<dbReference type="AlphaFoldDB" id="A0A2T7PW47"/>
<dbReference type="Proteomes" id="UP000245119">
    <property type="component" value="Linkage Group LG1"/>
</dbReference>
<feature type="region of interest" description="Disordered" evidence="2">
    <location>
        <begin position="469"/>
        <end position="557"/>
    </location>
</feature>
<feature type="region of interest" description="Disordered" evidence="2">
    <location>
        <begin position="153"/>
        <end position="203"/>
    </location>
</feature>
<feature type="compositionally biased region" description="Basic and acidic residues" evidence="2">
    <location>
        <begin position="170"/>
        <end position="179"/>
    </location>
</feature>
<dbReference type="Gene3D" id="1.10.418.10">
    <property type="entry name" value="Calponin-like domain"/>
    <property type="match status" value="1"/>
</dbReference>
<reference evidence="4 5" key="1">
    <citation type="submission" date="2018-04" db="EMBL/GenBank/DDBJ databases">
        <title>The genome of golden apple snail Pomacea canaliculata provides insight into stress tolerance and invasive adaptation.</title>
        <authorList>
            <person name="Liu C."/>
            <person name="Liu B."/>
            <person name="Ren Y."/>
            <person name="Zhang Y."/>
            <person name="Wang H."/>
            <person name="Li S."/>
            <person name="Jiang F."/>
            <person name="Yin L."/>
            <person name="Zhang G."/>
            <person name="Qian W."/>
            <person name="Fan W."/>
        </authorList>
    </citation>
    <scope>NUCLEOTIDE SEQUENCE [LARGE SCALE GENOMIC DNA]</scope>
    <source>
        <strain evidence="4">SZHN2017</strain>
        <tissue evidence="4">Muscle</tissue>
    </source>
</reference>
<evidence type="ECO:0000313" key="5">
    <source>
        <dbReference type="Proteomes" id="UP000245119"/>
    </source>
</evidence>
<evidence type="ECO:0000256" key="2">
    <source>
        <dbReference type="SAM" id="MobiDB-lite"/>
    </source>
</evidence>
<organism evidence="4 5">
    <name type="scientific">Pomacea canaliculata</name>
    <name type="common">Golden apple snail</name>
    <dbReference type="NCBI Taxonomy" id="400727"/>
    <lineage>
        <taxon>Eukaryota</taxon>
        <taxon>Metazoa</taxon>
        <taxon>Spiralia</taxon>
        <taxon>Lophotrochozoa</taxon>
        <taxon>Mollusca</taxon>
        <taxon>Gastropoda</taxon>
        <taxon>Caenogastropoda</taxon>
        <taxon>Architaenioglossa</taxon>
        <taxon>Ampullarioidea</taxon>
        <taxon>Ampullariidae</taxon>
        <taxon>Pomacea</taxon>
    </lineage>
</organism>
<sequence>MDDFSGLEYAHDSLVDNDVISKANNLLSQFNLPTKVTELQDITAALFVVLYESLFSDRLPGIVRQPVTREDEIHNCQIVIDVLAADVIKDSLSHIRGIDIVEGKVQAISNLIDIFIFLFEYVIKQIESDAPTDTEDDQAKEEAPLQALDVLSKENSETKHNDGNGAKVIKSTDDNRDDNSWSISSEVDGSKKTSGFRAQGKERGYRTTAPAKVIYTTAPSPIHPDGASSLLEQETINSTQELIQEGEKVQLNLQKNQQPEVKVTWEDPRKDGVADGQFDFIGRRPACFNSAAVVGTCLPLKPSAAGANFHSGSSIPSSAYQHFSENELNMSVSMPVPKRPVTPQQQDKLRTTIGPISYHNWMTPEKPYHQREEEQGEGIPSYGDLHQLVQRTAALTQAAIDRSPLRMNSKRSTPGITDISAQGCQVPPSEAMKLAHELNKFHLDPPCHLPQQQGDIDGVAADKVLSREMLSDQQQKSAVKSSRRSVKMRSQREETEHEKHKIKTKADIFTVKTTQKWDKDSKESEKLKSEQRGVSSGRSHTNDSESDNPYSPTRKQRHHDIVDDVLSCDSDELVAALREQARGQIKKRLLFQKLDRMGDESLFDIHCHLDTEKDIARKKQNILEKMYEEEYEDIAEEVERRLKEESKFLSKLEEEYKKMLMARKKPKKTKSSTKPKGYLTAAAPKKLKISFQSKSSNSNAKCQTDNTDVRAPAAAGRLLISDEDDLMPLLMKEFPHLYISDHTWHELWRKGISQIEGLTRSYEENKRRKSKVQKQLEEAAQKHEVLAQAIKKQMEHSKRLHDIQNQKAQQTLMKNKVHEKRLQSARTRRYYNDYQVRTRSKMLKRRTKEEAIFKNLFKDGLSIQKERILEMRRYAKDQREKQDQRRQDEIDSLENYYRDQFDMLVQKVINERQETFIREKAQKKVLDDMKRDLRRRMETEIGEIQSQLFRDDDDAYFRQLDADCLRHGLQIAKYQTRV</sequence>
<dbReference type="OrthoDB" id="545730at2759"/>
<dbReference type="GO" id="GO:0000922">
    <property type="term" value="C:spindle pole"/>
    <property type="evidence" value="ECO:0007669"/>
    <property type="project" value="InterPro"/>
</dbReference>
<dbReference type="InterPro" id="IPR044039">
    <property type="entry name" value="DUF5745"/>
</dbReference>
<dbReference type="PANTHER" id="PTHR22545:SF0">
    <property type="entry name" value="CENTROSOMAL PROTEIN OF 95 KDA"/>
    <property type="match status" value="1"/>
</dbReference>
<proteinExistence type="predicted"/>
<feature type="compositionally biased region" description="Basic and acidic residues" evidence="2">
    <location>
        <begin position="153"/>
        <end position="162"/>
    </location>
</feature>
<keyword evidence="5" id="KW-1185">Reference proteome</keyword>
<evidence type="ECO:0000313" key="4">
    <source>
        <dbReference type="EMBL" id="PVD37641.1"/>
    </source>
</evidence>
<dbReference type="PANTHER" id="PTHR22545">
    <property type="entry name" value="CENTROSOMAL PROTEIN OF 95 KDA"/>
    <property type="match status" value="1"/>
</dbReference>